<dbReference type="Proteomes" id="UP000637628">
    <property type="component" value="Unassembled WGS sequence"/>
</dbReference>
<name>A0ABQ3Z0P4_9ACTN</name>
<protein>
    <submittedName>
        <fullName evidence="2">Uncharacterized protein</fullName>
    </submittedName>
</protein>
<evidence type="ECO:0000313" key="2">
    <source>
        <dbReference type="EMBL" id="GIE03405.1"/>
    </source>
</evidence>
<reference evidence="2 3" key="1">
    <citation type="submission" date="2021-01" db="EMBL/GenBank/DDBJ databases">
        <title>Whole genome shotgun sequence of Actinoplanes durhamensis NBRC 14914.</title>
        <authorList>
            <person name="Komaki H."/>
            <person name="Tamura T."/>
        </authorList>
    </citation>
    <scope>NUCLEOTIDE SEQUENCE [LARGE SCALE GENOMIC DNA]</scope>
    <source>
        <strain evidence="2 3">NBRC 14914</strain>
    </source>
</reference>
<keyword evidence="3" id="KW-1185">Reference proteome</keyword>
<proteinExistence type="predicted"/>
<sequence>MINGGEPAAAPIESAALWCAVDWATGVRQGTDSAGQSPCAGDHGVSDSTDAVRREGLTSFRQTCGDQDSHAGSGRPTEPSDPNLTAVAGDVTNRRRTSLHRLTARQMPLRAQRVGLTGFRQGPVPETLLDR</sequence>
<comment type="caution">
    <text evidence="2">The sequence shown here is derived from an EMBL/GenBank/DDBJ whole genome shotgun (WGS) entry which is preliminary data.</text>
</comment>
<gene>
    <name evidence="2" type="ORF">Adu01nite_47550</name>
</gene>
<accession>A0ABQ3Z0P4</accession>
<feature type="region of interest" description="Disordered" evidence="1">
    <location>
        <begin position="28"/>
        <end position="95"/>
    </location>
</feature>
<evidence type="ECO:0000313" key="3">
    <source>
        <dbReference type="Proteomes" id="UP000637628"/>
    </source>
</evidence>
<organism evidence="2 3">
    <name type="scientific">Paractinoplanes durhamensis</name>
    <dbReference type="NCBI Taxonomy" id="113563"/>
    <lineage>
        <taxon>Bacteria</taxon>
        <taxon>Bacillati</taxon>
        <taxon>Actinomycetota</taxon>
        <taxon>Actinomycetes</taxon>
        <taxon>Micromonosporales</taxon>
        <taxon>Micromonosporaceae</taxon>
        <taxon>Paractinoplanes</taxon>
    </lineage>
</organism>
<dbReference type="EMBL" id="BOML01000038">
    <property type="protein sequence ID" value="GIE03405.1"/>
    <property type="molecule type" value="Genomic_DNA"/>
</dbReference>
<evidence type="ECO:0000256" key="1">
    <source>
        <dbReference type="SAM" id="MobiDB-lite"/>
    </source>
</evidence>